<dbReference type="GO" id="GO:0005524">
    <property type="term" value="F:ATP binding"/>
    <property type="evidence" value="ECO:0007669"/>
    <property type="project" value="UniProtKB-KW"/>
</dbReference>
<comment type="caution">
    <text evidence="2">The sequence shown here is derived from an EMBL/GenBank/DDBJ whole genome shotgun (WGS) entry which is preliminary data.</text>
</comment>
<dbReference type="EMBL" id="DXIE01000015">
    <property type="protein sequence ID" value="HIV61594.1"/>
    <property type="molecule type" value="Genomic_DNA"/>
</dbReference>
<dbReference type="Gene3D" id="3.40.50.300">
    <property type="entry name" value="P-loop containing nucleotide triphosphate hydrolases"/>
    <property type="match status" value="1"/>
</dbReference>
<dbReference type="AlphaFoldDB" id="A0A9D1PGF6"/>
<dbReference type="InterPro" id="IPR008533">
    <property type="entry name" value="DUF815"/>
</dbReference>
<evidence type="ECO:0000313" key="2">
    <source>
        <dbReference type="EMBL" id="HIV61594.1"/>
    </source>
</evidence>
<feature type="domain" description="AAA+ ATPase" evidence="1">
    <location>
        <begin position="202"/>
        <end position="318"/>
    </location>
</feature>
<reference evidence="2" key="1">
    <citation type="journal article" date="2021" name="PeerJ">
        <title>Extensive microbial diversity within the chicken gut microbiome revealed by metagenomics and culture.</title>
        <authorList>
            <person name="Gilroy R."/>
            <person name="Ravi A."/>
            <person name="Getino M."/>
            <person name="Pursley I."/>
            <person name="Horton D.L."/>
            <person name="Alikhan N.F."/>
            <person name="Baker D."/>
            <person name="Gharbi K."/>
            <person name="Hall N."/>
            <person name="Watson M."/>
            <person name="Adriaenssens E.M."/>
            <person name="Foster-Nyarko E."/>
            <person name="Jarju S."/>
            <person name="Secka A."/>
            <person name="Antonio M."/>
            <person name="Oren A."/>
            <person name="Chaudhuri R.R."/>
            <person name="La Ragione R."/>
            <person name="Hildebrand F."/>
            <person name="Pallen M.J."/>
        </authorList>
    </citation>
    <scope>NUCLEOTIDE SEQUENCE</scope>
    <source>
        <strain evidence="2">CHK193-4272</strain>
    </source>
</reference>
<dbReference type="PANTHER" id="PTHR42935:SF1">
    <property type="entry name" value="SLR0930 PROTEIN"/>
    <property type="match status" value="1"/>
</dbReference>
<organism evidence="2 3">
    <name type="scientific">Candidatus Butyricicoccus avistercoris</name>
    <dbReference type="NCBI Taxonomy" id="2838518"/>
    <lineage>
        <taxon>Bacteria</taxon>
        <taxon>Bacillati</taxon>
        <taxon>Bacillota</taxon>
        <taxon>Clostridia</taxon>
        <taxon>Eubacteriales</taxon>
        <taxon>Butyricicoccaceae</taxon>
        <taxon>Butyricicoccus</taxon>
    </lineage>
</organism>
<dbReference type="SMART" id="SM00382">
    <property type="entry name" value="AAA"/>
    <property type="match status" value="1"/>
</dbReference>
<sequence>MDINSLKIRLSLLSSLRNLLDTPIISAYKAVFESKTAQEFANNYASLCHKIYNTDDACTSVLNDISCDENALTANLEKPNEYIVNSVTLDLQTIGEILKLKTKDFNKYIKNTFPELISCADFLPSLPKCREFPFSECSELLEHYKTNGFGFFAKASSFTVNENGKILPVLCPDAITLQDLKGYKRQREQVIANTLAFLNKKPANNILLYGDKGTGKSSTVKAVAHDYADKGLKIIELSPRQIHVFPKICELAKNSPYRIIVFMDDLSFDREDDNFATLKAFIEGGLTGKPENVLLYATSNRRHLIRESFSDRQGDDIHVRDTLETITSLSDRFGLEITFSVPDKDEYLYIVSELAQSYNLDIEQDKLNMLAERFALRRNGRSPRTAQQFIRYMLTQENI</sequence>
<dbReference type="CDD" id="cd00009">
    <property type="entry name" value="AAA"/>
    <property type="match status" value="1"/>
</dbReference>
<dbReference type="Pfam" id="PF05673">
    <property type="entry name" value="DUF815"/>
    <property type="match status" value="1"/>
</dbReference>
<keyword evidence="2" id="KW-0067">ATP-binding</keyword>
<proteinExistence type="predicted"/>
<dbReference type="PANTHER" id="PTHR42935">
    <property type="entry name" value="SLR0930 PROTEIN"/>
    <property type="match status" value="1"/>
</dbReference>
<dbReference type="Proteomes" id="UP000886808">
    <property type="component" value="Unassembled WGS sequence"/>
</dbReference>
<protein>
    <submittedName>
        <fullName evidence="2">ATP-binding protein</fullName>
    </submittedName>
</protein>
<name>A0A9D1PGF6_9FIRM</name>
<evidence type="ECO:0000259" key="1">
    <source>
        <dbReference type="SMART" id="SM00382"/>
    </source>
</evidence>
<reference evidence="2" key="2">
    <citation type="submission" date="2021-04" db="EMBL/GenBank/DDBJ databases">
        <authorList>
            <person name="Gilroy R."/>
        </authorList>
    </citation>
    <scope>NUCLEOTIDE SEQUENCE</scope>
    <source>
        <strain evidence="2">CHK193-4272</strain>
    </source>
</reference>
<accession>A0A9D1PGF6</accession>
<dbReference type="SUPFAM" id="SSF52540">
    <property type="entry name" value="P-loop containing nucleoside triphosphate hydrolases"/>
    <property type="match status" value="1"/>
</dbReference>
<dbReference type="InterPro" id="IPR003593">
    <property type="entry name" value="AAA+_ATPase"/>
</dbReference>
<evidence type="ECO:0000313" key="3">
    <source>
        <dbReference type="Proteomes" id="UP000886808"/>
    </source>
</evidence>
<dbReference type="InterPro" id="IPR027417">
    <property type="entry name" value="P-loop_NTPase"/>
</dbReference>
<gene>
    <name evidence="2" type="ORF">H9746_01925</name>
</gene>
<keyword evidence="2" id="KW-0547">Nucleotide-binding</keyword>